<dbReference type="CDD" id="cd08308">
    <property type="entry name" value="Death_Tube"/>
    <property type="match status" value="1"/>
</dbReference>
<name>A0A8B8I6Y4_VANTA</name>
<dbReference type="PROSITE" id="PS00107">
    <property type="entry name" value="PROTEIN_KINASE_ATP"/>
    <property type="match status" value="1"/>
</dbReference>
<dbReference type="InterPro" id="IPR029397">
    <property type="entry name" value="Tube_Death"/>
</dbReference>
<dbReference type="GO" id="GO:0005524">
    <property type="term" value="F:ATP binding"/>
    <property type="evidence" value="ECO:0007669"/>
    <property type="project" value="UniProtKB-UniRule"/>
</dbReference>
<dbReference type="Gene3D" id="1.10.533.10">
    <property type="entry name" value="Death Domain, Fas"/>
    <property type="match status" value="1"/>
</dbReference>
<sequence>MYKNVELRKLPADALCKVVNILEINDDWKKFMSIIPKSLQCDSIGSKYNNEHIRMIEEYAKANNMKCTEILMDEWGTSGRVRPTLTHLKNILKEAQMYRAADEIAQMLQESLPERPTYGPAAPITTNVTEMLNDESMEQRFNNMGSVNKSKFNEMCNKTTRQMKSASDMIEFSKNGIRETYNVDNQKSESDFIKFSKEQQQTQVSMNVPDISAMLKSKSNQSIDRLSYTYTDSDISNTSYESKTISKSNNIKNNPNIYQTSFPDINISMRIDSAILQDENLTHFEYNQLETITGNFSETLYNGPNGLMGRIGSGGFGDVFVGNHFKYGLLAVKKAHSHLQIHRKPDIAMTVFNTEVKYLSQFRHNNIVPIIGFSKDGPAPCIVCEYIDGGSLQQNIEAKILSEIQRINIMIGTAEGLKYLHTSEKPLQSKDNSEILGIVGEIDSQNTIKNFVHGDVKTANILLTKEFVPKLCDFGLAKQYDSTFVTTCPMGTSAYMAPEGIHGTITQKIDIFSFGIVLLELLTGLKPIVANDGENLNIKHYVEENSINNDISHLLDSSVETWTKANEVYNLAQNCLEYNRKSRPTITEVANILYRIKN</sequence>
<evidence type="ECO:0000256" key="1">
    <source>
        <dbReference type="ARBA" id="ARBA00022741"/>
    </source>
</evidence>
<gene>
    <name evidence="6" type="primary">LOC113398335</name>
</gene>
<keyword evidence="5" id="KW-1185">Reference proteome</keyword>
<feature type="domain" description="Protein kinase" evidence="4">
    <location>
        <begin position="305"/>
        <end position="598"/>
    </location>
</feature>
<keyword evidence="1 3" id="KW-0547">Nucleotide-binding</keyword>
<dbReference type="GO" id="GO:0004672">
    <property type="term" value="F:protein kinase activity"/>
    <property type="evidence" value="ECO:0007669"/>
    <property type="project" value="InterPro"/>
</dbReference>
<dbReference type="PANTHER" id="PTHR27001:SF931">
    <property type="entry name" value="OS11G0664100 PROTEIN"/>
    <property type="match status" value="1"/>
</dbReference>
<evidence type="ECO:0000259" key="4">
    <source>
        <dbReference type="PROSITE" id="PS50011"/>
    </source>
</evidence>
<dbReference type="PROSITE" id="PS00108">
    <property type="entry name" value="PROTEIN_KINASE_ST"/>
    <property type="match status" value="1"/>
</dbReference>
<dbReference type="Gene3D" id="1.10.510.10">
    <property type="entry name" value="Transferase(Phosphotransferase) domain 1"/>
    <property type="match status" value="1"/>
</dbReference>
<dbReference type="PANTHER" id="PTHR27001">
    <property type="entry name" value="OS01G0253100 PROTEIN"/>
    <property type="match status" value="1"/>
</dbReference>
<dbReference type="GO" id="GO:0005886">
    <property type="term" value="C:plasma membrane"/>
    <property type="evidence" value="ECO:0007669"/>
    <property type="project" value="TreeGrafter"/>
</dbReference>
<dbReference type="Proteomes" id="UP001652626">
    <property type="component" value="Chromosome 7"/>
</dbReference>
<evidence type="ECO:0000313" key="6">
    <source>
        <dbReference type="RefSeq" id="XP_026492824.2"/>
    </source>
</evidence>
<dbReference type="OrthoDB" id="4062651at2759"/>
<dbReference type="SMART" id="SM00220">
    <property type="entry name" value="S_TKc"/>
    <property type="match status" value="1"/>
</dbReference>
<organism evidence="5 6">
    <name type="scientific">Vanessa tameamea</name>
    <name type="common">Kamehameha butterfly</name>
    <dbReference type="NCBI Taxonomy" id="334116"/>
    <lineage>
        <taxon>Eukaryota</taxon>
        <taxon>Metazoa</taxon>
        <taxon>Ecdysozoa</taxon>
        <taxon>Arthropoda</taxon>
        <taxon>Hexapoda</taxon>
        <taxon>Insecta</taxon>
        <taxon>Pterygota</taxon>
        <taxon>Neoptera</taxon>
        <taxon>Endopterygota</taxon>
        <taxon>Lepidoptera</taxon>
        <taxon>Glossata</taxon>
        <taxon>Ditrysia</taxon>
        <taxon>Papilionoidea</taxon>
        <taxon>Nymphalidae</taxon>
        <taxon>Nymphalinae</taxon>
        <taxon>Vanessa</taxon>
    </lineage>
</organism>
<dbReference type="GO" id="GO:0045087">
    <property type="term" value="P:innate immune response"/>
    <property type="evidence" value="ECO:0007669"/>
    <property type="project" value="UniProtKB-ARBA"/>
</dbReference>
<dbReference type="Pfam" id="PF00069">
    <property type="entry name" value="Pkinase"/>
    <property type="match status" value="2"/>
</dbReference>
<reference evidence="6" key="1">
    <citation type="submission" date="2025-08" db="UniProtKB">
        <authorList>
            <consortium name="RefSeq"/>
        </authorList>
    </citation>
    <scope>IDENTIFICATION</scope>
    <source>
        <tissue evidence="6">Whole body</tissue>
    </source>
</reference>
<dbReference type="InterPro" id="IPR011009">
    <property type="entry name" value="Kinase-like_dom_sf"/>
</dbReference>
<dbReference type="RefSeq" id="XP_026492824.2">
    <property type="nucleotide sequence ID" value="XM_026637039.2"/>
</dbReference>
<dbReference type="Gene3D" id="3.30.200.20">
    <property type="entry name" value="Phosphorylase Kinase, domain 1"/>
    <property type="match status" value="1"/>
</dbReference>
<dbReference type="PROSITE" id="PS50011">
    <property type="entry name" value="PROTEIN_KINASE_DOM"/>
    <property type="match status" value="1"/>
</dbReference>
<dbReference type="GO" id="GO:0007165">
    <property type="term" value="P:signal transduction"/>
    <property type="evidence" value="ECO:0007669"/>
    <property type="project" value="InterPro"/>
</dbReference>
<dbReference type="Pfam" id="PF14786">
    <property type="entry name" value="Death_2"/>
    <property type="match status" value="1"/>
</dbReference>
<evidence type="ECO:0000256" key="3">
    <source>
        <dbReference type="PROSITE-ProRule" id="PRU10141"/>
    </source>
</evidence>
<dbReference type="InterPro" id="IPR011029">
    <property type="entry name" value="DEATH-like_dom_sf"/>
</dbReference>
<proteinExistence type="predicted"/>
<keyword evidence="2 3" id="KW-0067">ATP-binding</keyword>
<dbReference type="InterPro" id="IPR008271">
    <property type="entry name" value="Ser/Thr_kinase_AS"/>
</dbReference>
<dbReference type="GeneID" id="113398335"/>
<dbReference type="SMART" id="SM00005">
    <property type="entry name" value="DEATH"/>
    <property type="match status" value="1"/>
</dbReference>
<accession>A0A8B8I6Y4</accession>
<dbReference type="OMA" id="CDFGLIK"/>
<dbReference type="InterPro" id="IPR000488">
    <property type="entry name" value="Death_dom"/>
</dbReference>
<evidence type="ECO:0000313" key="5">
    <source>
        <dbReference type="Proteomes" id="UP001652626"/>
    </source>
</evidence>
<evidence type="ECO:0000256" key="2">
    <source>
        <dbReference type="ARBA" id="ARBA00022840"/>
    </source>
</evidence>
<feature type="binding site" evidence="3">
    <location>
        <position position="334"/>
    </location>
    <ligand>
        <name>ATP</name>
        <dbReference type="ChEBI" id="CHEBI:30616"/>
    </ligand>
</feature>
<dbReference type="InterPro" id="IPR017441">
    <property type="entry name" value="Protein_kinase_ATP_BS"/>
</dbReference>
<dbReference type="SUPFAM" id="SSF47986">
    <property type="entry name" value="DEATH domain"/>
    <property type="match status" value="1"/>
</dbReference>
<dbReference type="SUPFAM" id="SSF56112">
    <property type="entry name" value="Protein kinase-like (PK-like)"/>
    <property type="match status" value="1"/>
</dbReference>
<dbReference type="InterPro" id="IPR000719">
    <property type="entry name" value="Prot_kinase_dom"/>
</dbReference>
<protein>
    <submittedName>
        <fullName evidence="6">Interleukin-1 receptor-associated kinase 4-like isoform X1</fullName>
    </submittedName>
</protein>
<dbReference type="AlphaFoldDB" id="A0A8B8I6Y4"/>